<dbReference type="AlphaFoldDB" id="A0A6L5QGL2"/>
<reference evidence="2 3" key="1">
    <citation type="submission" date="2019-11" db="EMBL/GenBank/DDBJ databases">
        <title>Novel species isolated from a subtropical stream in China.</title>
        <authorList>
            <person name="Lu H."/>
        </authorList>
    </citation>
    <scope>NUCLEOTIDE SEQUENCE [LARGE SCALE GENOMIC DNA]</scope>
    <source>
        <strain evidence="2 3">FT25W</strain>
    </source>
</reference>
<evidence type="ECO:0000313" key="2">
    <source>
        <dbReference type="EMBL" id="MRX08770.1"/>
    </source>
</evidence>
<keyword evidence="1" id="KW-0732">Signal</keyword>
<gene>
    <name evidence="2" type="ORF">GJ697_13070</name>
</gene>
<feature type="chain" id="PRO_5026971020" description="PEP-CTERM sorting domain-containing protein" evidence="1">
    <location>
        <begin position="24"/>
        <end position="239"/>
    </location>
</feature>
<evidence type="ECO:0000256" key="1">
    <source>
        <dbReference type="SAM" id="SignalP"/>
    </source>
</evidence>
<feature type="signal peptide" evidence="1">
    <location>
        <begin position="1"/>
        <end position="23"/>
    </location>
</feature>
<keyword evidence="3" id="KW-1185">Reference proteome</keyword>
<dbReference type="RefSeq" id="WP_154368230.1">
    <property type="nucleotide sequence ID" value="NZ_WKJM01000009.1"/>
</dbReference>
<dbReference type="Proteomes" id="UP000481037">
    <property type="component" value="Unassembled WGS sequence"/>
</dbReference>
<evidence type="ECO:0008006" key="4">
    <source>
        <dbReference type="Google" id="ProtNLM"/>
    </source>
</evidence>
<protein>
    <recommendedName>
        <fullName evidence="4">PEP-CTERM sorting domain-containing protein</fullName>
    </recommendedName>
</protein>
<name>A0A6L5QGL2_9BURK</name>
<proteinExistence type="predicted"/>
<comment type="caution">
    <text evidence="2">The sequence shown here is derived from an EMBL/GenBank/DDBJ whole genome shotgun (WGS) entry which is preliminary data.</text>
</comment>
<evidence type="ECO:0000313" key="3">
    <source>
        <dbReference type="Proteomes" id="UP000481037"/>
    </source>
</evidence>
<dbReference type="EMBL" id="WKJM01000009">
    <property type="protein sequence ID" value="MRX08770.1"/>
    <property type="molecule type" value="Genomic_DNA"/>
</dbReference>
<organism evidence="2 3">
    <name type="scientific">Duganella alba</name>
    <dbReference type="NCBI Taxonomy" id="2666081"/>
    <lineage>
        <taxon>Bacteria</taxon>
        <taxon>Pseudomonadati</taxon>
        <taxon>Pseudomonadota</taxon>
        <taxon>Betaproteobacteria</taxon>
        <taxon>Burkholderiales</taxon>
        <taxon>Oxalobacteraceae</taxon>
        <taxon>Telluria group</taxon>
        <taxon>Duganella</taxon>
    </lineage>
</organism>
<accession>A0A6L5QGL2</accession>
<sequence length="239" mass="25307">MALRLITTALAAIVVGIAQPAFADVTYSYTGAKFDNVKVLTIFDPEVPPENALAESARVKAILLNDQINITLTTPVYIPAGWTTFDYTGVYGELGVALWSLQPSNPGAGVGWTLTNSAFGGSGHIQVENIFNYDPWMDSRLSVSLHVGAGNTIDAWEITMLPGDAYGPPTWDIKMGSSSTTGDTLLYEFGAAHGYQRQEAATSTIGNWTVAGPVTEPGPATLMLGGLAALGLILKKRRA</sequence>